<keyword evidence="1" id="KW-0472">Membrane</keyword>
<reference evidence="3" key="1">
    <citation type="submission" date="2010-06" db="EMBL/GenBank/DDBJ databases">
        <authorList>
            <person name="Muzny D."/>
            <person name="Qin X."/>
            <person name="Buhay C."/>
            <person name="Dugan-Rocha S."/>
            <person name="Ding Y."/>
            <person name="Chen G."/>
            <person name="Hawes A."/>
            <person name="Holder M."/>
            <person name="Jhangiani S."/>
            <person name="Johnson A."/>
            <person name="Khan Z."/>
            <person name="Li Z."/>
            <person name="Liu W."/>
            <person name="Liu X."/>
            <person name="Perez L."/>
            <person name="Shen H."/>
            <person name="Wang Q."/>
            <person name="Watt J."/>
            <person name="Xi L."/>
            <person name="Xin Y."/>
            <person name="Zhou J."/>
            <person name="Deng J."/>
            <person name="Jiang H."/>
            <person name="Liu Y."/>
            <person name="Qu J."/>
            <person name="Song X.-Z."/>
            <person name="Zhang L."/>
            <person name="Villasana D."/>
            <person name="Johnson A."/>
            <person name="Liu J."/>
            <person name="Liyanage D."/>
            <person name="Lorensuhewa L."/>
            <person name="Robinson T."/>
            <person name="Song A."/>
            <person name="Song B.-B."/>
            <person name="Dinh H."/>
            <person name="Thornton R."/>
            <person name="Coyle M."/>
            <person name="Francisco L."/>
            <person name="Jackson L."/>
            <person name="Javaid M."/>
            <person name="Korchina V."/>
            <person name="Kovar C."/>
            <person name="Mata R."/>
            <person name="Mathew T."/>
            <person name="Ngo R."/>
            <person name="Nguyen L."/>
            <person name="Nguyen N."/>
            <person name="Okwuonu G."/>
            <person name="Ongeri F."/>
            <person name="Pham C."/>
            <person name="Simmons D."/>
            <person name="Wilczek-Boney K."/>
            <person name="Hale W."/>
            <person name="Jakkamsetti A."/>
            <person name="Pham P."/>
            <person name="Ruth R."/>
            <person name="San Lucas F."/>
            <person name="Warren J."/>
            <person name="Zhang J."/>
            <person name="Zhao Z."/>
            <person name="Zhou C."/>
            <person name="Zhu D."/>
            <person name="Lee S."/>
            <person name="Bess C."/>
            <person name="Blankenburg K."/>
            <person name="Forbes L."/>
            <person name="Fu Q."/>
            <person name="Gubbala S."/>
            <person name="Hirani K."/>
            <person name="Jayaseelan J.C."/>
            <person name="Lara F."/>
            <person name="Munidasa M."/>
            <person name="Palculict T."/>
            <person name="Patil S."/>
            <person name="Pu L.-L."/>
            <person name="Saada N."/>
            <person name="Tang L."/>
            <person name="Weissenberger G."/>
            <person name="Zhu Y."/>
            <person name="Hemphill L."/>
            <person name="Shang Y."/>
            <person name="Youmans B."/>
            <person name="Ayvaz T."/>
            <person name="Ross M."/>
            <person name="Santibanez J."/>
            <person name="Aqrawi P."/>
            <person name="Gross S."/>
            <person name="Joshi V."/>
            <person name="Fowler G."/>
            <person name="Nazareth L."/>
            <person name="Reid J."/>
            <person name="Worley K."/>
            <person name="Petrosino J."/>
            <person name="Highlander S."/>
            <person name="Gibbs R."/>
        </authorList>
    </citation>
    <scope>NUCLEOTIDE SEQUENCE [LARGE SCALE GENOMIC DNA]</scope>
    <source>
        <strain evidence="3">ATCC 33030</strain>
    </source>
</reference>
<dbReference type="EMBL" id="ACLJ02000003">
    <property type="protein sequence ID" value="EFK54125.1"/>
    <property type="molecule type" value="Genomic_DNA"/>
</dbReference>
<feature type="transmembrane region" description="Helical" evidence="1">
    <location>
        <begin position="12"/>
        <end position="29"/>
    </location>
</feature>
<evidence type="ECO:0000313" key="4">
    <source>
        <dbReference type="Proteomes" id="UP000004208"/>
    </source>
</evidence>
<dbReference type="STRING" id="585529.HMPREF0291_11782"/>
<evidence type="ECO:0000313" key="3">
    <source>
        <dbReference type="EMBL" id="EFK54125.1"/>
    </source>
</evidence>
<dbReference type="Pfam" id="PF10756">
    <property type="entry name" value="bPH_6"/>
    <property type="match status" value="1"/>
</dbReference>
<comment type="caution">
    <text evidence="3">The sequence shown here is derived from an EMBL/GenBank/DDBJ whole genome shotgun (WGS) entry which is preliminary data.</text>
</comment>
<organism evidence="3 4">
    <name type="scientific">Corynebacterium genitalium ATCC 33030</name>
    <dbReference type="NCBI Taxonomy" id="585529"/>
    <lineage>
        <taxon>Bacteria</taxon>
        <taxon>Bacillati</taxon>
        <taxon>Actinomycetota</taxon>
        <taxon>Actinomycetes</taxon>
        <taxon>Mycobacteriales</taxon>
        <taxon>Corynebacteriaceae</taxon>
        <taxon>Corynebacterium</taxon>
    </lineage>
</organism>
<dbReference type="Proteomes" id="UP000004208">
    <property type="component" value="Unassembled WGS sequence"/>
</dbReference>
<proteinExistence type="predicted"/>
<feature type="domain" description="Low molecular weight protein antigen 6 PH" evidence="2">
    <location>
        <begin position="54"/>
        <end position="121"/>
    </location>
</feature>
<evidence type="ECO:0000256" key="1">
    <source>
        <dbReference type="SAM" id="Phobius"/>
    </source>
</evidence>
<name>D7WD94_9CORY</name>
<dbReference type="RefSeq" id="WP_005290439.1">
    <property type="nucleotide sequence ID" value="NZ_CM000961.1"/>
</dbReference>
<protein>
    <recommendedName>
        <fullName evidence="2">Low molecular weight protein antigen 6 PH domain-containing protein</fullName>
    </recommendedName>
</protein>
<evidence type="ECO:0000259" key="2">
    <source>
        <dbReference type="Pfam" id="PF10756"/>
    </source>
</evidence>
<feature type="transmembrane region" description="Helical" evidence="1">
    <location>
        <begin position="35"/>
        <end position="52"/>
    </location>
</feature>
<dbReference type="HOGENOM" id="CLU_092736_0_1_11"/>
<sequence>MTSEGRTFTPERTHVLAVGLIMGIALIGISWAPQYLGWLLIFPILFLAWVFTAKTHVSDHGLELTYLFRKNVSIDWDDLEGVSFEGAGAKATVADGSQYAMPGVTFNSLPALSEASGGRITDVITEAAEAADGMVEVTDQEGNSVLITKEEYERRDNAHDS</sequence>
<dbReference type="eggNOG" id="ENOG5033EBJ">
    <property type="taxonomic scope" value="Bacteria"/>
</dbReference>
<dbReference type="InterPro" id="IPR019692">
    <property type="entry name" value="CFP-6_PH"/>
</dbReference>
<keyword evidence="1" id="KW-0812">Transmembrane</keyword>
<accession>D7WD94</accession>
<keyword evidence="1" id="KW-1133">Transmembrane helix</keyword>
<gene>
    <name evidence="3" type="ORF">HMPREF0291_11782</name>
</gene>
<dbReference type="AlphaFoldDB" id="D7WD94"/>
<keyword evidence="4" id="KW-1185">Reference proteome</keyword>